<dbReference type="RefSeq" id="WP_120981193.1">
    <property type="nucleotide sequence ID" value="NZ_AEYW01000001.1"/>
</dbReference>
<evidence type="ECO:0000313" key="3">
    <source>
        <dbReference type="Proteomes" id="UP000271700"/>
    </source>
</evidence>
<name>A0A497ZGU6_9RHOB</name>
<dbReference type="AlphaFoldDB" id="A0A497ZGU6"/>
<dbReference type="InterPro" id="IPR017896">
    <property type="entry name" value="4Fe4S_Fe-S-bd"/>
</dbReference>
<feature type="domain" description="4Fe-4S ferredoxin-type" evidence="1">
    <location>
        <begin position="133"/>
        <end position="165"/>
    </location>
</feature>
<dbReference type="STRING" id="981384.GCA_000192475_04110"/>
<reference evidence="2 3" key="1">
    <citation type="submission" date="2018-10" db="EMBL/GenBank/DDBJ databases">
        <title>Genomic Encyclopedia of Archaeal and Bacterial Type Strains, Phase II (KMG-II): from individual species to whole genera.</title>
        <authorList>
            <person name="Goeker M."/>
        </authorList>
    </citation>
    <scope>NUCLEOTIDE SEQUENCE [LARGE SCALE GENOMIC DNA]</scope>
    <source>
        <strain evidence="2 3">DSM 29317</strain>
    </source>
</reference>
<sequence>MTYANVERAATQVGLIVMGAQHPRVSGAKQLDGGTLILLGTAGAFWPTLAASPEWRDGQPDPVDRWSKRVIGELAQDLSAAAHYPFGGPPYAPFIDWALNSGRTFSSPVGALVHDTVGMMISFRGALHFTGEFTIPHNLQESPCVECPAPCATTCPVEALNTHSFYDVAACKGYLGTEAGQDCLNDGCIARRACPVSAGAERQPEQSAHHMNAFFRS</sequence>
<gene>
    <name evidence="2" type="ORF">CLV75_1503</name>
</gene>
<comment type="caution">
    <text evidence="2">The sequence shown here is derived from an EMBL/GenBank/DDBJ whole genome shotgun (WGS) entry which is preliminary data.</text>
</comment>
<evidence type="ECO:0000313" key="2">
    <source>
        <dbReference type="EMBL" id="RLK07841.1"/>
    </source>
</evidence>
<dbReference type="PROSITE" id="PS51379">
    <property type="entry name" value="4FE4S_FER_2"/>
    <property type="match status" value="1"/>
</dbReference>
<organism evidence="2 3">
    <name type="scientific">Ruegeria conchae</name>
    <dbReference type="NCBI Taxonomy" id="981384"/>
    <lineage>
        <taxon>Bacteria</taxon>
        <taxon>Pseudomonadati</taxon>
        <taxon>Pseudomonadota</taxon>
        <taxon>Alphaproteobacteria</taxon>
        <taxon>Rhodobacterales</taxon>
        <taxon>Roseobacteraceae</taxon>
        <taxon>Ruegeria</taxon>
    </lineage>
</organism>
<dbReference type="OrthoDB" id="8279740at2"/>
<keyword evidence="3" id="KW-1185">Reference proteome</keyword>
<proteinExistence type="predicted"/>
<dbReference type="Proteomes" id="UP000271700">
    <property type="component" value="Unassembled WGS sequence"/>
</dbReference>
<accession>A0A497ZGU6</accession>
<protein>
    <recommendedName>
        <fullName evidence="1">4Fe-4S ferredoxin-type domain-containing protein</fullName>
    </recommendedName>
</protein>
<evidence type="ECO:0000259" key="1">
    <source>
        <dbReference type="PROSITE" id="PS51379"/>
    </source>
</evidence>
<dbReference type="EMBL" id="RCCT01000002">
    <property type="protein sequence ID" value="RLK07841.1"/>
    <property type="molecule type" value="Genomic_DNA"/>
</dbReference>